<dbReference type="AlphaFoldDB" id="A0A2P6N898"/>
<keyword evidence="2" id="KW-1185">Reference proteome</keyword>
<accession>A0A2P6N898</accession>
<organism evidence="1 2">
    <name type="scientific">Planoprotostelium fungivorum</name>
    <dbReference type="NCBI Taxonomy" id="1890364"/>
    <lineage>
        <taxon>Eukaryota</taxon>
        <taxon>Amoebozoa</taxon>
        <taxon>Evosea</taxon>
        <taxon>Variosea</taxon>
        <taxon>Cavosteliida</taxon>
        <taxon>Cavosteliaceae</taxon>
        <taxon>Planoprotostelium</taxon>
    </lineage>
</organism>
<reference evidence="1 2" key="1">
    <citation type="journal article" date="2018" name="Genome Biol. Evol.">
        <title>Multiple Roots of Fruiting Body Formation in Amoebozoa.</title>
        <authorList>
            <person name="Hillmann F."/>
            <person name="Forbes G."/>
            <person name="Novohradska S."/>
            <person name="Ferling I."/>
            <person name="Riege K."/>
            <person name="Groth M."/>
            <person name="Westermann M."/>
            <person name="Marz M."/>
            <person name="Spaller T."/>
            <person name="Winckler T."/>
            <person name="Schaap P."/>
            <person name="Glockner G."/>
        </authorList>
    </citation>
    <scope>NUCLEOTIDE SEQUENCE [LARGE SCALE GENOMIC DNA]</scope>
    <source>
        <strain evidence="1 2">Jena</strain>
    </source>
</reference>
<dbReference type="Proteomes" id="UP000241769">
    <property type="component" value="Unassembled WGS sequence"/>
</dbReference>
<protein>
    <submittedName>
        <fullName evidence="1">Uncharacterized protein</fullName>
    </submittedName>
</protein>
<dbReference type="InParanoid" id="A0A2P6N898"/>
<evidence type="ECO:0000313" key="2">
    <source>
        <dbReference type="Proteomes" id="UP000241769"/>
    </source>
</evidence>
<comment type="caution">
    <text evidence="1">The sequence shown here is derived from an EMBL/GenBank/DDBJ whole genome shotgun (WGS) entry which is preliminary data.</text>
</comment>
<sequence length="398" mass="45193">MITVDKYLKIIGITLITEERMMPSLQKHMSSFLPHVDLLEYHDQPTIRDPPIATQPNDSGVQFLSLFQARFLSQDLLTNHKGDDMGNLKNYRHIMLLDTSLVLDKGGQPGVRVMATRYYRVKAIVGKILEFHHLGPEGFHALWIDLNPLTTTMSSDISSRLLYQLACPKLAHEHKALDQQRAYCINNKTFITRYLSGYGITNKRCEHGMQGCRVLKGVCDGCYVWTGCLYMIPILHVSPCEMPVDPQCVGEFLQIKSQIDGKTVDSEGRENPGVKTNQSNIHLILSSLWKRSIKPIHYLVLEHLQSWTVRPPTINWLENYLSIFFLLDVVVLTNLFQSNGTIPQLASLIRGRSVAHITDVTPGAEFTRHSEEHIRELSDLSIIELNQRLMAAGVYKFG</sequence>
<evidence type="ECO:0000313" key="1">
    <source>
        <dbReference type="EMBL" id="PRP80171.1"/>
    </source>
</evidence>
<gene>
    <name evidence="1" type="ORF">PROFUN_12129</name>
</gene>
<proteinExistence type="predicted"/>
<name>A0A2P6N898_9EUKA</name>
<dbReference type="EMBL" id="MDYQ01000159">
    <property type="protein sequence ID" value="PRP80171.1"/>
    <property type="molecule type" value="Genomic_DNA"/>
</dbReference>